<dbReference type="EMBL" id="AUZM01000105">
    <property type="protein sequence ID" value="ERT04324.1"/>
    <property type="molecule type" value="Genomic_DNA"/>
</dbReference>
<evidence type="ECO:0000313" key="1">
    <source>
        <dbReference type="EMBL" id="ERT04324.1"/>
    </source>
</evidence>
<sequence>MCSSNSDIIQRTIEYMTNFLEQPHPVFGGLPVCPYTRKARLSNQILYKVDHFGVNYSLNSDSTLIQSIQDFHQSQHYEVLLILHPNPQAMTPEQTQEFIHCLNPMISAWGLIAFGGHPDESFNIQGVYTRRLPYINLTIQAQYLLTQASDTLLKTKYYHNWTPENLKNVGFPRSH</sequence>
<dbReference type="Proteomes" id="UP000017127">
    <property type="component" value="Unassembled WGS sequence"/>
</dbReference>
<dbReference type="OrthoDB" id="574419at2"/>
<accession>U7Q924</accession>
<dbReference type="RefSeq" id="WP_023069395.1">
    <property type="nucleotide sequence ID" value="NZ_AUZM01000105.1"/>
</dbReference>
<gene>
    <name evidence="1" type="ORF">M595_5723</name>
</gene>
<organism evidence="1 2">
    <name type="scientific">Lyngbya aestuarii BL J</name>
    <dbReference type="NCBI Taxonomy" id="1348334"/>
    <lineage>
        <taxon>Bacteria</taxon>
        <taxon>Bacillati</taxon>
        <taxon>Cyanobacteriota</taxon>
        <taxon>Cyanophyceae</taxon>
        <taxon>Oscillatoriophycideae</taxon>
        <taxon>Oscillatoriales</taxon>
        <taxon>Microcoleaceae</taxon>
        <taxon>Lyngbya</taxon>
    </lineage>
</organism>
<keyword evidence="2" id="KW-1185">Reference proteome</keyword>
<comment type="caution">
    <text evidence="1">The sequence shown here is derived from an EMBL/GenBank/DDBJ whole genome shotgun (WGS) entry which is preliminary data.</text>
</comment>
<proteinExistence type="predicted"/>
<dbReference type="AlphaFoldDB" id="U7Q924"/>
<evidence type="ECO:0000313" key="2">
    <source>
        <dbReference type="Proteomes" id="UP000017127"/>
    </source>
</evidence>
<reference evidence="1 2" key="1">
    <citation type="journal article" date="2013" name="Front. Microbiol.">
        <title>Comparative genomic analyses of the cyanobacterium, Lyngbya aestuarii BL J, a powerful hydrogen producer.</title>
        <authorList>
            <person name="Kothari A."/>
            <person name="Vaughn M."/>
            <person name="Garcia-Pichel F."/>
        </authorList>
    </citation>
    <scope>NUCLEOTIDE SEQUENCE [LARGE SCALE GENOMIC DNA]</scope>
    <source>
        <strain evidence="1 2">BL J</strain>
    </source>
</reference>
<protein>
    <submittedName>
        <fullName evidence="1">Uncharacterized protein</fullName>
    </submittedName>
</protein>
<name>U7Q924_9CYAN</name>